<comment type="caution">
    <text evidence="2">The sequence shown here is derived from an EMBL/GenBank/DDBJ whole genome shotgun (WGS) entry which is preliminary data.</text>
</comment>
<feature type="region of interest" description="Disordered" evidence="1">
    <location>
        <begin position="100"/>
        <end position="123"/>
    </location>
</feature>
<dbReference type="AlphaFoldDB" id="A0A4Y2V0J2"/>
<keyword evidence="3" id="KW-1185">Reference proteome</keyword>
<evidence type="ECO:0000313" key="2">
    <source>
        <dbReference type="EMBL" id="GBO17277.1"/>
    </source>
</evidence>
<reference evidence="2 3" key="1">
    <citation type="journal article" date="2019" name="Sci. Rep.">
        <title>Orb-weaving spider Araneus ventricosus genome elucidates the spidroin gene catalogue.</title>
        <authorList>
            <person name="Kono N."/>
            <person name="Nakamura H."/>
            <person name="Ohtoshi R."/>
            <person name="Moran D.A.P."/>
            <person name="Shinohara A."/>
            <person name="Yoshida Y."/>
            <person name="Fujiwara M."/>
            <person name="Mori M."/>
            <person name="Tomita M."/>
            <person name="Arakawa K."/>
        </authorList>
    </citation>
    <scope>NUCLEOTIDE SEQUENCE [LARGE SCALE GENOMIC DNA]</scope>
</reference>
<evidence type="ECO:0000256" key="1">
    <source>
        <dbReference type="SAM" id="MobiDB-lite"/>
    </source>
</evidence>
<protein>
    <submittedName>
        <fullName evidence="2">Uncharacterized protein</fullName>
    </submittedName>
</protein>
<sequence length="123" mass="13113">MGSIEKRSSSNGSQGCGGAIYICGKESETKQEETGAGILQTPTNRNGTKVCPTGGHDLLYEEMSVMKLVSNFRQIIIYELQLNTQYKNFSRWDTTFSPAGGTASPMGALSPSSATSAHKQGVT</sequence>
<proteinExistence type="predicted"/>
<dbReference type="Proteomes" id="UP000499080">
    <property type="component" value="Unassembled WGS sequence"/>
</dbReference>
<name>A0A4Y2V0J2_ARAVE</name>
<accession>A0A4Y2V0J2</accession>
<organism evidence="2 3">
    <name type="scientific">Araneus ventricosus</name>
    <name type="common">Orbweaver spider</name>
    <name type="synonym">Epeira ventricosa</name>
    <dbReference type="NCBI Taxonomy" id="182803"/>
    <lineage>
        <taxon>Eukaryota</taxon>
        <taxon>Metazoa</taxon>
        <taxon>Ecdysozoa</taxon>
        <taxon>Arthropoda</taxon>
        <taxon>Chelicerata</taxon>
        <taxon>Arachnida</taxon>
        <taxon>Araneae</taxon>
        <taxon>Araneomorphae</taxon>
        <taxon>Entelegynae</taxon>
        <taxon>Araneoidea</taxon>
        <taxon>Araneidae</taxon>
        <taxon>Araneus</taxon>
    </lineage>
</organism>
<evidence type="ECO:0000313" key="3">
    <source>
        <dbReference type="Proteomes" id="UP000499080"/>
    </source>
</evidence>
<dbReference type="EMBL" id="BGPR01041041">
    <property type="protein sequence ID" value="GBO17277.1"/>
    <property type="molecule type" value="Genomic_DNA"/>
</dbReference>
<gene>
    <name evidence="2" type="ORF">AVEN_40868_1</name>
</gene>
<feature type="compositionally biased region" description="Polar residues" evidence="1">
    <location>
        <begin position="110"/>
        <end position="123"/>
    </location>
</feature>